<dbReference type="Proteomes" id="UP000028045">
    <property type="component" value="Unassembled WGS sequence"/>
</dbReference>
<evidence type="ECO:0008006" key="4">
    <source>
        <dbReference type="Google" id="ProtNLM"/>
    </source>
</evidence>
<protein>
    <recommendedName>
        <fullName evidence="4">Ubiquitin 3 binding protein But2 C-terminal domain-containing protein</fullName>
    </recommendedName>
</protein>
<feature type="signal peptide" evidence="1">
    <location>
        <begin position="1"/>
        <end position="19"/>
    </location>
</feature>
<name>A0A084ATG0_STACB</name>
<dbReference type="OrthoDB" id="5431298at2759"/>
<dbReference type="HOGENOM" id="CLU_083066_0_0_1"/>
<dbReference type="EMBL" id="KL648569">
    <property type="protein sequence ID" value="KEY68589.1"/>
    <property type="molecule type" value="Genomic_DNA"/>
</dbReference>
<reference evidence="2 3" key="1">
    <citation type="journal article" date="2014" name="BMC Genomics">
        <title>Comparative genome sequencing reveals chemotype-specific gene clusters in the toxigenic black mold Stachybotrys.</title>
        <authorList>
            <person name="Semeiks J."/>
            <person name="Borek D."/>
            <person name="Otwinowski Z."/>
            <person name="Grishin N.V."/>
        </authorList>
    </citation>
    <scope>NUCLEOTIDE SEQUENCE [LARGE SCALE GENOMIC DNA]</scope>
    <source>
        <strain evidence="3">CBS 109288 / IBT 7711</strain>
    </source>
</reference>
<sequence>MKSTLIVSALVSLAALASSTPLLRQQQQQQQQHRRQAPSDRRIWQPDMYYIYPQDATLAKASVTGLHIEAFTNLSQIEQVAVFRGIPAGATNCVSGWSQANKTDRVFIVKGDSGLTRMRPLSGFPAPGEPVSYASIQPFDTAGETEQFGADFTLWDDEQYQQWDHTNGPVDCAEEIYIKVAIRDPLVKASVYMEQDTANGLWIDYQLE</sequence>
<gene>
    <name evidence="2" type="ORF">S7711_05773</name>
</gene>
<proteinExistence type="predicted"/>
<evidence type="ECO:0000256" key="1">
    <source>
        <dbReference type="SAM" id="SignalP"/>
    </source>
</evidence>
<feature type="chain" id="PRO_5001771245" description="Ubiquitin 3 binding protein But2 C-terminal domain-containing protein" evidence="1">
    <location>
        <begin position="20"/>
        <end position="208"/>
    </location>
</feature>
<evidence type="ECO:0000313" key="2">
    <source>
        <dbReference type="EMBL" id="KEY68589.1"/>
    </source>
</evidence>
<organism evidence="2 3">
    <name type="scientific">Stachybotrys chartarum (strain CBS 109288 / IBT 7711)</name>
    <name type="common">Toxic black mold</name>
    <name type="synonym">Stilbospora chartarum</name>
    <dbReference type="NCBI Taxonomy" id="1280523"/>
    <lineage>
        <taxon>Eukaryota</taxon>
        <taxon>Fungi</taxon>
        <taxon>Dikarya</taxon>
        <taxon>Ascomycota</taxon>
        <taxon>Pezizomycotina</taxon>
        <taxon>Sordariomycetes</taxon>
        <taxon>Hypocreomycetidae</taxon>
        <taxon>Hypocreales</taxon>
        <taxon>Stachybotryaceae</taxon>
        <taxon>Stachybotrys</taxon>
    </lineage>
</organism>
<keyword evidence="3" id="KW-1185">Reference proteome</keyword>
<dbReference type="AlphaFoldDB" id="A0A084ATG0"/>
<evidence type="ECO:0000313" key="3">
    <source>
        <dbReference type="Proteomes" id="UP000028045"/>
    </source>
</evidence>
<keyword evidence="1" id="KW-0732">Signal</keyword>
<accession>A0A084ATG0</accession>